<dbReference type="EMBL" id="JAUJEB010000003">
    <property type="protein sequence ID" value="MDN5213454.1"/>
    <property type="molecule type" value="Genomic_DNA"/>
</dbReference>
<name>A0ABT8L6T3_9BACT</name>
<keyword evidence="1" id="KW-1133">Transmembrane helix</keyword>
<organism evidence="2 3">
    <name type="scientific">Agaribacillus aureus</name>
    <dbReference type="NCBI Taxonomy" id="3051825"/>
    <lineage>
        <taxon>Bacteria</taxon>
        <taxon>Pseudomonadati</taxon>
        <taxon>Bacteroidota</taxon>
        <taxon>Cytophagia</taxon>
        <taxon>Cytophagales</taxon>
        <taxon>Splendidivirgaceae</taxon>
        <taxon>Agaribacillus</taxon>
    </lineage>
</organism>
<gene>
    <name evidence="2" type="ORF">QQ020_15395</name>
</gene>
<dbReference type="RefSeq" id="WP_346758793.1">
    <property type="nucleotide sequence ID" value="NZ_JAUJEB010000003.1"/>
</dbReference>
<sequence>MKILKFTFPIVIFLVGMLLLSCDNHRELDKVSLELLAKKGAVKDIKMVNNEFVEIWLDEKALKQGGLAKSYDSGSIYKMTIDSPDLFKTYYADLKTLMPEGKKINYGIEHRYGMSSYIWNWVALAIISAIVFFIPLFIILFLFGKLKFNNK</sequence>
<evidence type="ECO:0008006" key="4">
    <source>
        <dbReference type="Google" id="ProtNLM"/>
    </source>
</evidence>
<accession>A0ABT8L6T3</accession>
<evidence type="ECO:0000313" key="2">
    <source>
        <dbReference type="EMBL" id="MDN5213454.1"/>
    </source>
</evidence>
<comment type="caution">
    <text evidence="2">The sequence shown here is derived from an EMBL/GenBank/DDBJ whole genome shotgun (WGS) entry which is preliminary data.</text>
</comment>
<reference evidence="2" key="1">
    <citation type="submission" date="2023-06" db="EMBL/GenBank/DDBJ databases">
        <title>Genomic of Agaribacillus aureum.</title>
        <authorList>
            <person name="Wang G."/>
        </authorList>
    </citation>
    <scope>NUCLEOTIDE SEQUENCE</scope>
    <source>
        <strain evidence="2">BMA12</strain>
    </source>
</reference>
<dbReference type="Proteomes" id="UP001172083">
    <property type="component" value="Unassembled WGS sequence"/>
</dbReference>
<dbReference type="PROSITE" id="PS51257">
    <property type="entry name" value="PROKAR_LIPOPROTEIN"/>
    <property type="match status" value="1"/>
</dbReference>
<proteinExistence type="predicted"/>
<keyword evidence="1" id="KW-0472">Membrane</keyword>
<protein>
    <recommendedName>
        <fullName evidence="4">Lipoprotein</fullName>
    </recommendedName>
</protein>
<keyword evidence="1" id="KW-0812">Transmembrane</keyword>
<evidence type="ECO:0000256" key="1">
    <source>
        <dbReference type="SAM" id="Phobius"/>
    </source>
</evidence>
<feature type="transmembrane region" description="Helical" evidence="1">
    <location>
        <begin position="118"/>
        <end position="143"/>
    </location>
</feature>
<keyword evidence="3" id="KW-1185">Reference proteome</keyword>
<evidence type="ECO:0000313" key="3">
    <source>
        <dbReference type="Proteomes" id="UP001172083"/>
    </source>
</evidence>